<evidence type="ECO:0000313" key="2">
    <source>
        <dbReference type="EMBL" id="KAG5523072.1"/>
    </source>
</evidence>
<keyword evidence="3" id="KW-1185">Reference proteome</keyword>
<reference evidence="2" key="1">
    <citation type="submission" date="2020-08" db="EMBL/GenBank/DDBJ databases">
        <title>Plant Genome Project.</title>
        <authorList>
            <person name="Zhang R.-G."/>
        </authorList>
    </citation>
    <scope>NUCLEOTIDE SEQUENCE</scope>
    <source>
        <strain evidence="2">WSP0</strain>
        <tissue evidence="2">Leaf</tissue>
    </source>
</reference>
<organism evidence="2 3">
    <name type="scientific">Rhododendron griersonianum</name>
    <dbReference type="NCBI Taxonomy" id="479676"/>
    <lineage>
        <taxon>Eukaryota</taxon>
        <taxon>Viridiplantae</taxon>
        <taxon>Streptophyta</taxon>
        <taxon>Embryophyta</taxon>
        <taxon>Tracheophyta</taxon>
        <taxon>Spermatophyta</taxon>
        <taxon>Magnoliopsida</taxon>
        <taxon>eudicotyledons</taxon>
        <taxon>Gunneridae</taxon>
        <taxon>Pentapetalae</taxon>
        <taxon>asterids</taxon>
        <taxon>Ericales</taxon>
        <taxon>Ericaceae</taxon>
        <taxon>Ericoideae</taxon>
        <taxon>Rhodoreae</taxon>
        <taxon>Rhododendron</taxon>
    </lineage>
</organism>
<feature type="region of interest" description="Disordered" evidence="1">
    <location>
        <begin position="83"/>
        <end position="108"/>
    </location>
</feature>
<accession>A0AAV6I3T2</accession>
<name>A0AAV6I3T2_9ERIC</name>
<dbReference type="Proteomes" id="UP000823749">
    <property type="component" value="Chromosome 12"/>
</dbReference>
<comment type="caution">
    <text evidence="2">The sequence shown here is derived from an EMBL/GenBank/DDBJ whole genome shotgun (WGS) entry which is preliminary data.</text>
</comment>
<evidence type="ECO:0000313" key="3">
    <source>
        <dbReference type="Proteomes" id="UP000823749"/>
    </source>
</evidence>
<sequence>MAVADFYSLHEDDDDIADGFRGFDFREDDYEVELEDTCLLEFAINRYNEDNDQKGFEFVKVIKAAYEHCCLLLYVTFEAKQGGETNPLSRHETEMEFDQVRSNPRITK</sequence>
<evidence type="ECO:0000256" key="1">
    <source>
        <dbReference type="SAM" id="MobiDB-lite"/>
    </source>
</evidence>
<protein>
    <submittedName>
        <fullName evidence="2">Uncharacterized protein</fullName>
    </submittedName>
</protein>
<dbReference type="EMBL" id="JACTNZ010000012">
    <property type="protein sequence ID" value="KAG5523072.1"/>
    <property type="molecule type" value="Genomic_DNA"/>
</dbReference>
<gene>
    <name evidence="2" type="ORF">RHGRI_035024</name>
</gene>
<dbReference type="Gene3D" id="3.10.450.10">
    <property type="match status" value="1"/>
</dbReference>
<proteinExistence type="predicted"/>
<dbReference type="AlphaFoldDB" id="A0AAV6I3T2"/>